<evidence type="ECO:0000313" key="1">
    <source>
        <dbReference type="EMBL" id="PIO28307.1"/>
    </source>
</evidence>
<sequence length="51" mass="5643">MSLNRCQQRVLMVNAKILDLKTFLPGPTYAILAPTRHSRSASNLLLAIAAY</sequence>
<dbReference type="Proteomes" id="UP000228934">
    <property type="component" value="Unassembled WGS sequence"/>
</dbReference>
<gene>
    <name evidence="1" type="ORF">AB205_0212150</name>
</gene>
<reference evidence="2" key="1">
    <citation type="journal article" date="2017" name="Nat. Commun.">
        <title>The North American bullfrog draft genome provides insight into hormonal regulation of long noncoding RNA.</title>
        <authorList>
            <person name="Hammond S.A."/>
            <person name="Warren R.L."/>
            <person name="Vandervalk B.P."/>
            <person name="Kucuk E."/>
            <person name="Khan H."/>
            <person name="Gibb E.A."/>
            <person name="Pandoh P."/>
            <person name="Kirk H."/>
            <person name="Zhao Y."/>
            <person name="Jones M."/>
            <person name="Mungall A.J."/>
            <person name="Coope R."/>
            <person name="Pleasance S."/>
            <person name="Moore R.A."/>
            <person name="Holt R.A."/>
            <person name="Round J.M."/>
            <person name="Ohora S."/>
            <person name="Walle B.V."/>
            <person name="Veldhoen N."/>
            <person name="Helbing C.C."/>
            <person name="Birol I."/>
        </authorList>
    </citation>
    <scope>NUCLEOTIDE SEQUENCE [LARGE SCALE GENOMIC DNA]</scope>
</reference>
<name>A0A2G9RK92_AQUCT</name>
<organism evidence="1 2">
    <name type="scientific">Aquarana catesbeiana</name>
    <name type="common">American bullfrog</name>
    <name type="synonym">Rana catesbeiana</name>
    <dbReference type="NCBI Taxonomy" id="8400"/>
    <lineage>
        <taxon>Eukaryota</taxon>
        <taxon>Metazoa</taxon>
        <taxon>Chordata</taxon>
        <taxon>Craniata</taxon>
        <taxon>Vertebrata</taxon>
        <taxon>Euteleostomi</taxon>
        <taxon>Amphibia</taxon>
        <taxon>Batrachia</taxon>
        <taxon>Anura</taxon>
        <taxon>Neobatrachia</taxon>
        <taxon>Ranoidea</taxon>
        <taxon>Ranidae</taxon>
        <taxon>Aquarana</taxon>
    </lineage>
</organism>
<keyword evidence="2" id="KW-1185">Reference proteome</keyword>
<accession>A0A2G9RK92</accession>
<evidence type="ECO:0000313" key="2">
    <source>
        <dbReference type="Proteomes" id="UP000228934"/>
    </source>
</evidence>
<protein>
    <submittedName>
        <fullName evidence="1">Uncharacterized protein</fullName>
    </submittedName>
</protein>
<proteinExistence type="predicted"/>
<dbReference type="EMBL" id="KV942403">
    <property type="protein sequence ID" value="PIO28307.1"/>
    <property type="molecule type" value="Genomic_DNA"/>
</dbReference>
<dbReference type="AlphaFoldDB" id="A0A2G9RK92"/>